<dbReference type="InterPro" id="IPR032783">
    <property type="entry name" value="AraC_lig"/>
</dbReference>
<dbReference type="InterPro" id="IPR050204">
    <property type="entry name" value="AraC_XylS_family_regulators"/>
</dbReference>
<dbReference type="InterPro" id="IPR018060">
    <property type="entry name" value="HTH_AraC"/>
</dbReference>
<dbReference type="GO" id="GO:0003700">
    <property type="term" value="F:DNA-binding transcription factor activity"/>
    <property type="evidence" value="ECO:0007669"/>
    <property type="project" value="InterPro"/>
</dbReference>
<keyword evidence="3" id="KW-0804">Transcription</keyword>
<evidence type="ECO:0000256" key="2">
    <source>
        <dbReference type="ARBA" id="ARBA00023125"/>
    </source>
</evidence>
<dbReference type="PANTHER" id="PTHR46796:SF13">
    <property type="entry name" value="HTH-TYPE TRANSCRIPTIONAL ACTIVATOR RHAS"/>
    <property type="match status" value="1"/>
</dbReference>
<gene>
    <name evidence="5" type="ORF">BI347_02880</name>
</gene>
<dbReference type="Pfam" id="PF12852">
    <property type="entry name" value="Cupin_6"/>
    <property type="match status" value="1"/>
</dbReference>
<keyword evidence="2" id="KW-0238">DNA-binding</keyword>
<comment type="caution">
    <text evidence="5">The sequence shown here is derived from an EMBL/GenBank/DDBJ whole genome shotgun (WGS) entry which is preliminary data.</text>
</comment>
<dbReference type="EMBL" id="MKCS01000001">
    <property type="protein sequence ID" value="OHX14867.1"/>
    <property type="molecule type" value="Genomic_DNA"/>
</dbReference>
<sequence>MRSIDLTDACTDRLDALLNHFPVRARMFHSGALCGVTDFAAPGAGGQIHLVRSGAMDIIHPGQPALQVSVPSLLLYPRPISRRFVTDAERGADLACAELRFDGGADNPIIGALPDVVCLPLAAIDGAEHVLELLFEEAFGNNCGRYALVDRLFEVVLIQVLRQLMEANQIRGGMLAGLSHPKLRKALVAMHEQPAQEWSLDALANASGMSRSVFAGAFRSIVGCTPGAYLQGWRIRLAQQALRQGRQLKMIAIEVGYGSEAALSRAFKAQCGITPREWRQTRQAG</sequence>
<dbReference type="InterPro" id="IPR018062">
    <property type="entry name" value="HTH_AraC-typ_CS"/>
</dbReference>
<evidence type="ECO:0000313" key="6">
    <source>
        <dbReference type="Proteomes" id="UP000180088"/>
    </source>
</evidence>
<evidence type="ECO:0000313" key="5">
    <source>
        <dbReference type="EMBL" id="OHX14867.1"/>
    </source>
</evidence>
<dbReference type="Proteomes" id="UP000180088">
    <property type="component" value="Unassembled WGS sequence"/>
</dbReference>
<evidence type="ECO:0000259" key="4">
    <source>
        <dbReference type="PROSITE" id="PS01124"/>
    </source>
</evidence>
<dbReference type="SUPFAM" id="SSF46689">
    <property type="entry name" value="Homeodomain-like"/>
    <property type="match status" value="2"/>
</dbReference>
<dbReference type="GO" id="GO:0043565">
    <property type="term" value="F:sequence-specific DNA binding"/>
    <property type="evidence" value="ECO:0007669"/>
    <property type="project" value="InterPro"/>
</dbReference>
<dbReference type="Pfam" id="PF12833">
    <property type="entry name" value="HTH_18"/>
    <property type="match status" value="1"/>
</dbReference>
<reference evidence="5 6" key="1">
    <citation type="submission" date="2016-09" db="EMBL/GenBank/DDBJ databases">
        <title>Chromobacterium muskegensis sp. nov., an insecticidal bacterium isolated from Sphagnum bogs.</title>
        <authorList>
            <person name="Sparks M.E."/>
            <person name="Blackburn M.B."/>
            <person name="Gundersen-Rindal D.E."/>
            <person name="Mitchell A."/>
            <person name="Farrar R."/>
            <person name="Kuhar D."/>
        </authorList>
    </citation>
    <scope>NUCLEOTIDE SEQUENCE [LARGE SCALE GENOMIC DNA]</scope>
    <source>
        <strain evidence="5 6">37-2</strain>
    </source>
</reference>
<dbReference type="STRING" id="1903179.BI347_02880"/>
<dbReference type="PROSITE" id="PS01124">
    <property type="entry name" value="HTH_ARAC_FAMILY_2"/>
    <property type="match status" value="1"/>
</dbReference>
<evidence type="ECO:0000256" key="3">
    <source>
        <dbReference type="ARBA" id="ARBA00023163"/>
    </source>
</evidence>
<name>A0A1S1X627_9NEIS</name>
<protein>
    <submittedName>
        <fullName evidence="5">AraC family transcriptional regulator</fullName>
    </submittedName>
</protein>
<proteinExistence type="predicted"/>
<dbReference type="PANTHER" id="PTHR46796">
    <property type="entry name" value="HTH-TYPE TRANSCRIPTIONAL ACTIVATOR RHAS-RELATED"/>
    <property type="match status" value="1"/>
</dbReference>
<keyword evidence="1" id="KW-0805">Transcription regulation</keyword>
<dbReference type="SMART" id="SM00342">
    <property type="entry name" value="HTH_ARAC"/>
    <property type="match status" value="1"/>
</dbReference>
<feature type="domain" description="HTH araC/xylS-type" evidence="4">
    <location>
        <begin position="184"/>
        <end position="281"/>
    </location>
</feature>
<dbReference type="AlphaFoldDB" id="A0A1S1X627"/>
<dbReference type="InterPro" id="IPR009057">
    <property type="entry name" value="Homeodomain-like_sf"/>
</dbReference>
<organism evidence="5 6">
    <name type="scientific">Chromobacterium sphagni</name>
    <dbReference type="NCBI Taxonomy" id="1903179"/>
    <lineage>
        <taxon>Bacteria</taxon>
        <taxon>Pseudomonadati</taxon>
        <taxon>Pseudomonadota</taxon>
        <taxon>Betaproteobacteria</taxon>
        <taxon>Neisseriales</taxon>
        <taxon>Chromobacteriaceae</taxon>
        <taxon>Chromobacterium</taxon>
    </lineage>
</organism>
<dbReference type="Gene3D" id="1.10.10.60">
    <property type="entry name" value="Homeodomain-like"/>
    <property type="match status" value="2"/>
</dbReference>
<dbReference type="PROSITE" id="PS00041">
    <property type="entry name" value="HTH_ARAC_FAMILY_1"/>
    <property type="match status" value="1"/>
</dbReference>
<evidence type="ECO:0000256" key="1">
    <source>
        <dbReference type="ARBA" id="ARBA00023015"/>
    </source>
</evidence>
<accession>A0A1S1X627</accession>